<dbReference type="Gene3D" id="1.25.40.80">
    <property type="match status" value="1"/>
</dbReference>
<comment type="cofactor">
    <cofactor evidence="6">
        <name>FAD</name>
        <dbReference type="ChEBI" id="CHEBI:57692"/>
    </cofactor>
    <text evidence="6">Binds 1 FAD per subunit.</text>
</comment>
<comment type="function">
    <text evidence="6">May have a photoreceptor function.</text>
</comment>
<dbReference type="InterPro" id="IPR005101">
    <property type="entry name" value="Cryptochr/Photolyase_FAD-bd"/>
</dbReference>
<dbReference type="InterPro" id="IPR036155">
    <property type="entry name" value="Crypto/Photolyase_N_sf"/>
</dbReference>
<evidence type="ECO:0000256" key="5">
    <source>
        <dbReference type="ARBA" id="ARBA00022991"/>
    </source>
</evidence>
<dbReference type="RefSeq" id="WP_191735255.1">
    <property type="nucleotide sequence ID" value="NZ_JACYFS010000001.1"/>
</dbReference>
<dbReference type="PROSITE" id="PS51645">
    <property type="entry name" value="PHR_CRY_ALPHA_BETA"/>
    <property type="match status" value="1"/>
</dbReference>
<evidence type="ECO:0000256" key="1">
    <source>
        <dbReference type="ARBA" id="ARBA00005862"/>
    </source>
</evidence>
<keyword evidence="3 6" id="KW-0285">Flavoprotein</keyword>
<dbReference type="SUPFAM" id="SSF48173">
    <property type="entry name" value="Cryptochrome/photolyase FAD-binding domain"/>
    <property type="match status" value="1"/>
</dbReference>
<organism evidence="8 9">
    <name type="scientific">Chryseobacterium caseinilyticum</name>
    <dbReference type="NCBI Taxonomy" id="2771428"/>
    <lineage>
        <taxon>Bacteria</taxon>
        <taxon>Pseudomonadati</taxon>
        <taxon>Bacteroidota</taxon>
        <taxon>Flavobacteriia</taxon>
        <taxon>Flavobacteriales</taxon>
        <taxon>Weeksellaceae</taxon>
        <taxon>Chryseobacterium group</taxon>
        <taxon>Chryseobacterium</taxon>
    </lineage>
</organism>
<accession>A0ABR8Z888</accession>
<dbReference type="SUPFAM" id="SSF52425">
    <property type="entry name" value="Cryptochrome/photolyase, N-terminal domain"/>
    <property type="match status" value="1"/>
</dbReference>
<dbReference type="InterPro" id="IPR036134">
    <property type="entry name" value="Crypto/Photolyase_FAD-like_sf"/>
</dbReference>
<dbReference type="Gene3D" id="3.40.50.620">
    <property type="entry name" value="HUPs"/>
    <property type="match status" value="1"/>
</dbReference>
<keyword evidence="4 6" id="KW-0274">FAD</keyword>
<comment type="similarity">
    <text evidence="1 6">Belongs to the DNA photolyase class-1 family.</text>
</comment>
<evidence type="ECO:0000256" key="2">
    <source>
        <dbReference type="ARBA" id="ARBA00017881"/>
    </source>
</evidence>
<evidence type="ECO:0000259" key="7">
    <source>
        <dbReference type="PROSITE" id="PS51645"/>
    </source>
</evidence>
<dbReference type="InterPro" id="IPR014729">
    <property type="entry name" value="Rossmann-like_a/b/a_fold"/>
</dbReference>
<dbReference type="PANTHER" id="PTHR11455:SF22">
    <property type="entry name" value="CRYPTOCHROME DASH"/>
    <property type="match status" value="1"/>
</dbReference>
<evidence type="ECO:0000256" key="3">
    <source>
        <dbReference type="ARBA" id="ARBA00022630"/>
    </source>
</evidence>
<keyword evidence="5 6" id="KW-0157">Chromophore</keyword>
<protein>
    <recommendedName>
        <fullName evidence="2 6">Cryptochrome DASH</fullName>
    </recommendedName>
</protein>
<sequence length="432" mass="51338">MPEKQKINILWFTKDLRVRDNESLFKVQQEDLPFLAVYIFERDFFVQKQFGFRKIGKFRAKFLLETVLDLERNLNQIKTPLLKKFGKTKDVFLEISEHYEINAIFCQDEWTTEESSLQQQIKTVLPNAIWFKSFSQLLLRPEFVFHQIENIPIHFTVFRQKIEKDFIVRQEFISDKIGDNPEFMVKIENDNIDLKTLGFDDFEMHPYSAFPFSGGETEALNRLNSYFFDTKNLSIYKETRNGLTGSDYSSKFSAWLANGSLSAVTIFHEIKKYEAEFGSNDSTYWLVFELLWRDFFKYVSIQHENKIFQVDGILSKNFPFETNQNLTDNWIEGKTKSDFINANMREIKNTGWMSNRGRQNVASYFCKILNQDWRIGAAYFEEMLVDYDVHSNYGNWMYLAGVGNDSRSRTFNPEKKAEQYDSDYQFRNLWLQ</sequence>
<proteinExistence type="inferred from homology"/>
<dbReference type="NCBIfam" id="TIGR02765">
    <property type="entry name" value="crypto_DASH"/>
    <property type="match status" value="1"/>
</dbReference>
<dbReference type="InterPro" id="IPR006050">
    <property type="entry name" value="DNA_photolyase_N"/>
</dbReference>
<evidence type="ECO:0000256" key="6">
    <source>
        <dbReference type="RuleBase" id="RU367151"/>
    </source>
</evidence>
<gene>
    <name evidence="8" type="ORF">IC610_03475</name>
</gene>
<evidence type="ECO:0000313" key="8">
    <source>
        <dbReference type="EMBL" id="MBD8081481.1"/>
    </source>
</evidence>
<dbReference type="PRINTS" id="PR00147">
    <property type="entry name" value="DNAPHOTLYASE"/>
</dbReference>
<evidence type="ECO:0000313" key="9">
    <source>
        <dbReference type="Proteomes" id="UP000637299"/>
    </source>
</evidence>
<comment type="caution">
    <text evidence="8">The sequence shown here is derived from an EMBL/GenBank/DDBJ whole genome shotgun (WGS) entry which is preliminary data.</text>
</comment>
<evidence type="ECO:0000256" key="4">
    <source>
        <dbReference type="ARBA" id="ARBA00022827"/>
    </source>
</evidence>
<dbReference type="Pfam" id="PF00875">
    <property type="entry name" value="DNA_photolyase"/>
    <property type="match status" value="1"/>
</dbReference>
<keyword evidence="9" id="KW-1185">Reference proteome</keyword>
<name>A0ABR8Z888_9FLAO</name>
<dbReference type="InterPro" id="IPR014133">
    <property type="entry name" value="Cry_DASH"/>
</dbReference>
<feature type="domain" description="Photolyase/cryptochrome alpha/beta" evidence="7">
    <location>
        <begin position="6"/>
        <end position="139"/>
    </location>
</feature>
<dbReference type="Gene3D" id="1.10.579.10">
    <property type="entry name" value="DNA Cyclobutane Dipyrimidine Photolyase, subunit A, domain 3"/>
    <property type="match status" value="1"/>
</dbReference>
<comment type="cofactor">
    <cofactor evidence="6">
        <name>(6R)-5,10-methylene-5,6,7,8-tetrahydrofolate</name>
        <dbReference type="ChEBI" id="CHEBI:15636"/>
    </cofactor>
    <text evidence="6">Binds 1 5,10-methenyltetrahydrofolate (MTHF) per subunit.</text>
</comment>
<dbReference type="PANTHER" id="PTHR11455">
    <property type="entry name" value="CRYPTOCHROME"/>
    <property type="match status" value="1"/>
</dbReference>
<dbReference type="EMBL" id="JACYFS010000001">
    <property type="protein sequence ID" value="MBD8081481.1"/>
    <property type="molecule type" value="Genomic_DNA"/>
</dbReference>
<dbReference type="InterPro" id="IPR002081">
    <property type="entry name" value="Cryptochrome/DNA_photolyase_1"/>
</dbReference>
<reference evidence="8 9" key="1">
    <citation type="submission" date="2020-09" db="EMBL/GenBank/DDBJ databases">
        <title>Genome seq and assembly of Chryseobacterium sp.</title>
        <authorList>
            <person name="Chhetri G."/>
        </authorList>
    </citation>
    <scope>NUCLEOTIDE SEQUENCE [LARGE SCALE GENOMIC DNA]</scope>
    <source>
        <strain evidence="8 9">GCR10</strain>
    </source>
</reference>
<dbReference type="Proteomes" id="UP000637299">
    <property type="component" value="Unassembled WGS sequence"/>
</dbReference>
<dbReference type="Pfam" id="PF03441">
    <property type="entry name" value="FAD_binding_7"/>
    <property type="match status" value="1"/>
</dbReference>